<dbReference type="AlphaFoldDB" id="A0A256IR22"/>
<feature type="transmembrane region" description="Helical" evidence="1">
    <location>
        <begin position="136"/>
        <end position="158"/>
    </location>
</feature>
<feature type="transmembrane region" description="Helical" evidence="1">
    <location>
        <begin position="104"/>
        <end position="130"/>
    </location>
</feature>
<organism evidence="2 3">
    <name type="scientific">Halorubrum halodurans</name>
    <dbReference type="NCBI Taxonomy" id="1383851"/>
    <lineage>
        <taxon>Archaea</taxon>
        <taxon>Methanobacteriati</taxon>
        <taxon>Methanobacteriota</taxon>
        <taxon>Stenosarchaea group</taxon>
        <taxon>Halobacteria</taxon>
        <taxon>Halobacteriales</taxon>
        <taxon>Haloferacaceae</taxon>
        <taxon>Halorubrum</taxon>
    </lineage>
</organism>
<accession>A0A256IR22</accession>
<feature type="transmembrane region" description="Helical" evidence="1">
    <location>
        <begin position="21"/>
        <end position="41"/>
    </location>
</feature>
<dbReference type="EMBL" id="NHPJ01000017">
    <property type="protein sequence ID" value="OYR58893.1"/>
    <property type="molecule type" value="Genomic_DNA"/>
</dbReference>
<gene>
    <name evidence="2" type="ORF">DJ70_01730</name>
</gene>
<evidence type="ECO:0000313" key="2">
    <source>
        <dbReference type="EMBL" id="OYR58893.1"/>
    </source>
</evidence>
<evidence type="ECO:0000313" key="3">
    <source>
        <dbReference type="Proteomes" id="UP000216308"/>
    </source>
</evidence>
<feature type="transmembrane region" description="Helical" evidence="1">
    <location>
        <begin position="61"/>
        <end position="84"/>
    </location>
</feature>
<keyword evidence="3" id="KW-1185">Reference proteome</keyword>
<dbReference type="OrthoDB" id="271736at2157"/>
<keyword evidence="1" id="KW-0472">Membrane</keyword>
<dbReference type="Proteomes" id="UP000216308">
    <property type="component" value="Unassembled WGS sequence"/>
</dbReference>
<protein>
    <submittedName>
        <fullName evidence="2">Uncharacterized protein</fullName>
    </submittedName>
</protein>
<reference evidence="2 3" key="1">
    <citation type="journal article" date="2014" name="Front. Microbiol.">
        <title>Population and genomic analysis of the genus Halorubrum.</title>
        <authorList>
            <person name="Fullmer M.S."/>
            <person name="Soucy S.M."/>
            <person name="Swithers K.S."/>
            <person name="Makkay A.M."/>
            <person name="Wheeler R."/>
            <person name="Ventosa A."/>
            <person name="Gogarten J.P."/>
            <person name="Papke R.T."/>
        </authorList>
    </citation>
    <scope>NUCLEOTIDE SEQUENCE [LARGE SCALE GENOMIC DNA]</scope>
    <source>
        <strain evidence="2 3">Cb34</strain>
    </source>
</reference>
<name>A0A256IR22_9EURY</name>
<sequence length="248" mass="25286">MSTVHRTLAGIQASTRSFVREPFTVVLLVVLPALSIQIYGIGMGQFPDVGVFAVSGSVATVGRITGAVFATGALAGVLGLFQMISARHADRRLAICGFRGVELVTARFATVAVASAVVSVVATLSLIVLVDDPIRAPLAAFGGLAIAGAIYGLLGIVVGSVLPKELEGSLLLVILADVDNVFASGLFGIEDSITQFAPLAHPHAIVTEAVVEGALATGHLVPALGHLSLFAILSVAAYTYQLESGGDA</sequence>
<keyword evidence="1" id="KW-0812">Transmembrane</keyword>
<proteinExistence type="predicted"/>
<evidence type="ECO:0000256" key="1">
    <source>
        <dbReference type="SAM" id="Phobius"/>
    </source>
</evidence>
<keyword evidence="1" id="KW-1133">Transmembrane helix</keyword>
<comment type="caution">
    <text evidence="2">The sequence shown here is derived from an EMBL/GenBank/DDBJ whole genome shotgun (WGS) entry which is preliminary data.</text>
</comment>